<proteinExistence type="inferred from homology"/>
<dbReference type="InterPro" id="IPR050654">
    <property type="entry name" value="AChE-related_enzymes"/>
</dbReference>
<keyword evidence="7" id="KW-1185">Reference proteome</keyword>
<dbReference type="PANTHER" id="PTHR43918">
    <property type="entry name" value="ACETYLCHOLINESTERASE"/>
    <property type="match status" value="1"/>
</dbReference>
<dbReference type="AlphaFoldDB" id="A0A9Q0ARB9"/>
<dbReference type="PANTHER" id="PTHR43918:SF4">
    <property type="entry name" value="CARBOXYLIC ESTER HYDROLASE"/>
    <property type="match status" value="1"/>
</dbReference>
<evidence type="ECO:0000313" key="7">
    <source>
        <dbReference type="Proteomes" id="UP000829685"/>
    </source>
</evidence>
<evidence type="ECO:0000256" key="1">
    <source>
        <dbReference type="ARBA" id="ARBA00005964"/>
    </source>
</evidence>
<evidence type="ECO:0000259" key="5">
    <source>
        <dbReference type="Pfam" id="PF00135"/>
    </source>
</evidence>
<sequence length="551" mass="58938">MGSPNIRRCLRTLVLTILASPAVADWQVGQTVQTSSGPVNGHAAKNAKDVSEYLGIPYAKPPVDDLRWAEPVNYDGTETVNGSAFGFACMQPGFSIGSTGISTRQILPNLNLTVPGIALLESYARTVPPQSEDCLTLNVWTKPQTGDAKKAVMVWIHGGGWTTGSSGISWYNGQFFADEEDVVIVSINYRLNIFGFPGNPNVTPNLGLLDQRLAIEWVRDNIEAFGGDPERIVLFGQSVGGASVDMYTYAWTSDPIVKGVIAQSGVAWSFPIQTQDTATDQWQDVAKSLGCTGDPSETLDCMRKLSAQKLVKADQVAQKFGTISDEKLVFSDYPSRKPAAIPVVVGHTDFEPGLNRALSTVELAESVWDNQQHNIWQCPTAQRTAYSVNNGVPTWRYRWFGAFPNTILSNDPPSGAYHTSELPILFGTVLQTVVASTPAENDISSYMRGAWAAFAKDPEKGLLSYSDGWPQYTADGDTLVQLAFDSSKGTNLADGASFDGGCSVPSSTGTPSGTGTSTPTPTPSNLSGHDVVPSPAKVLAVVLACVLLATL</sequence>
<evidence type="ECO:0000256" key="3">
    <source>
        <dbReference type="SAM" id="MobiDB-lite"/>
    </source>
</evidence>
<dbReference type="InterPro" id="IPR029058">
    <property type="entry name" value="AB_hydrolase_fold"/>
</dbReference>
<keyword evidence="4" id="KW-0732">Signal</keyword>
<feature type="chain" id="PRO_5040231788" description="Carboxylesterase type B domain-containing protein" evidence="4">
    <location>
        <begin position="25"/>
        <end position="551"/>
    </location>
</feature>
<comment type="caution">
    <text evidence="6">The sequence shown here is derived from an EMBL/GenBank/DDBJ whole genome shotgun (WGS) entry which is preliminary data.</text>
</comment>
<organism evidence="6 7">
    <name type="scientific">Neoarthrinium moseri</name>
    <dbReference type="NCBI Taxonomy" id="1658444"/>
    <lineage>
        <taxon>Eukaryota</taxon>
        <taxon>Fungi</taxon>
        <taxon>Dikarya</taxon>
        <taxon>Ascomycota</taxon>
        <taxon>Pezizomycotina</taxon>
        <taxon>Sordariomycetes</taxon>
        <taxon>Xylariomycetidae</taxon>
        <taxon>Amphisphaeriales</taxon>
        <taxon>Apiosporaceae</taxon>
        <taxon>Neoarthrinium</taxon>
    </lineage>
</organism>
<dbReference type="SUPFAM" id="SSF53474">
    <property type="entry name" value="alpha/beta-Hydrolases"/>
    <property type="match status" value="1"/>
</dbReference>
<reference evidence="6" key="1">
    <citation type="submission" date="2021-03" db="EMBL/GenBank/DDBJ databases">
        <title>Revisited historic fungal species revealed as producer of novel bioactive compounds through whole genome sequencing and comparative genomics.</title>
        <authorList>
            <person name="Vignolle G.A."/>
            <person name="Hochenegger N."/>
            <person name="Mach R.L."/>
            <person name="Mach-Aigner A.R."/>
            <person name="Javad Rahimi M."/>
            <person name="Salim K.A."/>
            <person name="Chan C.M."/>
            <person name="Lim L.B.L."/>
            <person name="Cai F."/>
            <person name="Druzhinina I.S."/>
            <person name="U'Ren J.M."/>
            <person name="Derntl C."/>
        </authorList>
    </citation>
    <scope>NUCLEOTIDE SEQUENCE</scope>
    <source>
        <strain evidence="6">TUCIM 5799</strain>
    </source>
</reference>
<dbReference type="Pfam" id="PF00135">
    <property type="entry name" value="COesterase"/>
    <property type="match status" value="2"/>
</dbReference>
<dbReference type="GO" id="GO:0052689">
    <property type="term" value="F:carboxylic ester hydrolase activity"/>
    <property type="evidence" value="ECO:0007669"/>
    <property type="project" value="TreeGrafter"/>
</dbReference>
<feature type="domain" description="Carboxylesterase type B" evidence="5">
    <location>
        <begin position="30"/>
        <end position="324"/>
    </location>
</feature>
<gene>
    <name evidence="6" type="ORF">JX265_005465</name>
</gene>
<feature type="domain" description="Carboxylesterase type B" evidence="5">
    <location>
        <begin position="373"/>
        <end position="487"/>
    </location>
</feature>
<name>A0A9Q0ARB9_9PEZI</name>
<dbReference type="EMBL" id="JAFIMR010000011">
    <property type="protein sequence ID" value="KAI1872585.1"/>
    <property type="molecule type" value="Genomic_DNA"/>
</dbReference>
<evidence type="ECO:0000256" key="4">
    <source>
        <dbReference type="SAM" id="SignalP"/>
    </source>
</evidence>
<dbReference type="InterPro" id="IPR002018">
    <property type="entry name" value="CarbesteraseB"/>
</dbReference>
<feature type="compositionally biased region" description="Low complexity" evidence="3">
    <location>
        <begin position="505"/>
        <end position="519"/>
    </location>
</feature>
<accession>A0A9Q0ARB9</accession>
<dbReference type="Gene3D" id="3.40.50.1820">
    <property type="entry name" value="alpha/beta hydrolase"/>
    <property type="match status" value="2"/>
</dbReference>
<keyword evidence="2" id="KW-0378">Hydrolase</keyword>
<feature type="signal peptide" evidence="4">
    <location>
        <begin position="1"/>
        <end position="24"/>
    </location>
</feature>
<comment type="similarity">
    <text evidence="1">Belongs to the type-B carboxylesterase/lipase family.</text>
</comment>
<dbReference type="Proteomes" id="UP000829685">
    <property type="component" value="Unassembled WGS sequence"/>
</dbReference>
<evidence type="ECO:0000256" key="2">
    <source>
        <dbReference type="ARBA" id="ARBA00022801"/>
    </source>
</evidence>
<evidence type="ECO:0000313" key="6">
    <source>
        <dbReference type="EMBL" id="KAI1872585.1"/>
    </source>
</evidence>
<protein>
    <recommendedName>
        <fullName evidence="5">Carboxylesterase type B domain-containing protein</fullName>
    </recommendedName>
</protein>
<feature type="region of interest" description="Disordered" evidence="3">
    <location>
        <begin position="502"/>
        <end position="529"/>
    </location>
</feature>